<dbReference type="EMBL" id="DVON01000179">
    <property type="protein sequence ID" value="HIV13143.1"/>
    <property type="molecule type" value="Genomic_DNA"/>
</dbReference>
<reference evidence="1" key="2">
    <citation type="journal article" date="2021" name="PeerJ">
        <title>Extensive microbial diversity within the chicken gut microbiome revealed by metagenomics and culture.</title>
        <authorList>
            <person name="Gilroy R."/>
            <person name="Ravi A."/>
            <person name="Getino M."/>
            <person name="Pursley I."/>
            <person name="Horton D.L."/>
            <person name="Alikhan N.F."/>
            <person name="Baker D."/>
            <person name="Gharbi K."/>
            <person name="Hall N."/>
            <person name="Watson M."/>
            <person name="Adriaenssens E.M."/>
            <person name="Foster-Nyarko E."/>
            <person name="Jarju S."/>
            <person name="Secka A."/>
            <person name="Antonio M."/>
            <person name="Oren A."/>
            <person name="Chaudhuri R.R."/>
            <person name="La Ragione R."/>
            <person name="Hildebrand F."/>
            <person name="Pallen M.J."/>
        </authorList>
    </citation>
    <scope>NUCLEOTIDE SEQUENCE</scope>
    <source>
        <strain evidence="1">ChiBcec2-4451</strain>
    </source>
</reference>
<accession>A0A9D1NVV1</accession>
<dbReference type="AlphaFoldDB" id="A0A9D1NVV1"/>
<evidence type="ECO:0000313" key="1">
    <source>
        <dbReference type="EMBL" id="HIV13143.1"/>
    </source>
</evidence>
<proteinExistence type="predicted"/>
<gene>
    <name evidence="1" type="ORF">IAA63_08420</name>
</gene>
<dbReference type="Proteomes" id="UP000886723">
    <property type="component" value="Unassembled WGS sequence"/>
</dbReference>
<sequence>MLRRKWRPFLWAAVICLATAAAVLAVFSWCKRESAVLPQGTLVWEATANE</sequence>
<evidence type="ECO:0000313" key="2">
    <source>
        <dbReference type="Proteomes" id="UP000886723"/>
    </source>
</evidence>
<reference evidence="1" key="1">
    <citation type="submission" date="2020-10" db="EMBL/GenBank/DDBJ databases">
        <authorList>
            <person name="Gilroy R."/>
        </authorList>
    </citation>
    <scope>NUCLEOTIDE SEQUENCE</scope>
    <source>
        <strain evidence="1">ChiBcec2-4451</strain>
    </source>
</reference>
<name>A0A9D1NVV1_9FIRM</name>
<comment type="caution">
    <text evidence="1">The sequence shown here is derived from an EMBL/GenBank/DDBJ whole genome shotgun (WGS) entry which is preliminary data.</text>
</comment>
<organism evidence="1 2">
    <name type="scientific">Candidatus Pullilachnospira stercoravium</name>
    <dbReference type="NCBI Taxonomy" id="2840913"/>
    <lineage>
        <taxon>Bacteria</taxon>
        <taxon>Bacillati</taxon>
        <taxon>Bacillota</taxon>
        <taxon>Clostridia</taxon>
        <taxon>Lachnospirales</taxon>
        <taxon>Lachnospiraceae</taxon>
        <taxon>Lachnospiraceae incertae sedis</taxon>
        <taxon>Candidatus Pullilachnospira</taxon>
    </lineage>
</organism>
<protein>
    <submittedName>
        <fullName evidence="1">Uncharacterized protein</fullName>
    </submittedName>
</protein>